<keyword evidence="11" id="KW-1185">Reference proteome</keyword>
<feature type="transmembrane region" description="Helical" evidence="9">
    <location>
        <begin position="310"/>
        <end position="329"/>
    </location>
</feature>
<evidence type="ECO:0000256" key="7">
    <source>
        <dbReference type="ARBA" id="ARBA00022989"/>
    </source>
</evidence>
<dbReference type="RefSeq" id="WP_013787734.1">
    <property type="nucleotide sequence ID" value="NC_015555.1"/>
</dbReference>
<gene>
    <name evidence="10" type="ordered locus">Thexy_0951</name>
</gene>
<dbReference type="GO" id="GO:0015577">
    <property type="term" value="F:galactitol transmembrane transporter activity"/>
    <property type="evidence" value="ECO:0007669"/>
    <property type="project" value="InterPro"/>
</dbReference>
<keyword evidence="4" id="KW-0762">Sugar transport</keyword>
<keyword evidence="2" id="KW-0813">Transport</keyword>
<dbReference type="PIRSF" id="PIRSF006304">
    <property type="entry name" value="GatC"/>
    <property type="match status" value="1"/>
</dbReference>
<dbReference type="PANTHER" id="PTHR37324:SF2">
    <property type="entry name" value="PTS SYSTEM GALACTITOL-SPECIFIC EIIC COMPONENT"/>
    <property type="match status" value="1"/>
</dbReference>
<keyword evidence="6 9" id="KW-0812">Transmembrane</keyword>
<dbReference type="InterPro" id="IPR004703">
    <property type="entry name" value="PTS_sugar-sp_permease"/>
</dbReference>
<dbReference type="GO" id="GO:0005886">
    <property type="term" value="C:plasma membrane"/>
    <property type="evidence" value="ECO:0007669"/>
    <property type="project" value="UniProtKB-SubCell"/>
</dbReference>
<dbReference type="InterPro" id="IPR013853">
    <property type="entry name" value="EIIC-GAT"/>
</dbReference>
<dbReference type="eggNOG" id="COG3775">
    <property type="taxonomic scope" value="Bacteria"/>
</dbReference>
<evidence type="ECO:0000313" key="11">
    <source>
        <dbReference type="Proteomes" id="UP000007239"/>
    </source>
</evidence>
<organism evidence="10 11">
    <name type="scientific">Thermoanaerobacterium xylanolyticum (strain ATCC 49914 / DSM 7097 / LX-11)</name>
    <dbReference type="NCBI Taxonomy" id="858215"/>
    <lineage>
        <taxon>Bacteria</taxon>
        <taxon>Bacillati</taxon>
        <taxon>Bacillota</taxon>
        <taxon>Clostridia</taxon>
        <taxon>Thermoanaerobacterales</taxon>
        <taxon>Thermoanaerobacteraceae</taxon>
        <taxon>Thermoanaerobacterium</taxon>
    </lineage>
</organism>
<dbReference type="EMBL" id="CP002739">
    <property type="protein sequence ID" value="AEF16989.1"/>
    <property type="molecule type" value="Genomic_DNA"/>
</dbReference>
<feature type="transmembrane region" description="Helical" evidence="9">
    <location>
        <begin position="247"/>
        <end position="265"/>
    </location>
</feature>
<feature type="transmembrane region" description="Helical" evidence="9">
    <location>
        <begin position="412"/>
        <end position="437"/>
    </location>
</feature>
<dbReference type="HOGENOM" id="CLU_040393_0_1_9"/>
<evidence type="ECO:0000256" key="4">
    <source>
        <dbReference type="ARBA" id="ARBA00022597"/>
    </source>
</evidence>
<proteinExistence type="predicted"/>
<dbReference type="Pfam" id="PF03611">
    <property type="entry name" value="EIIC-GAT"/>
    <property type="match status" value="1"/>
</dbReference>
<feature type="transmembrane region" description="Helical" evidence="9">
    <location>
        <begin position="38"/>
        <end position="60"/>
    </location>
</feature>
<evidence type="ECO:0000256" key="5">
    <source>
        <dbReference type="ARBA" id="ARBA00022683"/>
    </source>
</evidence>
<comment type="subcellular location">
    <subcellularLocation>
        <location evidence="1">Cell membrane</location>
        <topology evidence="1">Multi-pass membrane protein</topology>
    </subcellularLocation>
</comment>
<dbReference type="AlphaFoldDB" id="F6BJT2"/>
<feature type="transmembrane region" description="Helical" evidence="9">
    <location>
        <begin position="119"/>
        <end position="137"/>
    </location>
</feature>
<evidence type="ECO:0000313" key="10">
    <source>
        <dbReference type="EMBL" id="AEF16989.1"/>
    </source>
</evidence>
<evidence type="ECO:0000256" key="2">
    <source>
        <dbReference type="ARBA" id="ARBA00022448"/>
    </source>
</evidence>
<keyword evidence="3" id="KW-1003">Cell membrane</keyword>
<sequence length="462" mass="50084">MFTTIMKTFGAAVLLPIIILIFELILRVKPTKALRSALYIGIGLNGLVSILNPYFMGLIGKAVSDMINSTGVHLPYVDTGWALLAAVGYSTTIGALVIPIGILINIIMLLLHWTDTLDLDLWNFWHWAFIGSLAYYATNSLLYGILTTIAVEMFLLIIADITAPTMQKFFNLPGLAFPHASGQGITLIAVPLKWFFDKIGLTKIQVSSKTIRKRFGILGDAVVIGFIISFVIGIIAWKNKLGSMDTWAEILSLGIGTGAFIYLYPKATAALLEGFATLSDKVREILSKRGVNRQLNFGMDSALTIGHPDVLTTGLLTMLTTVPLIFFLPGNRFIMLADLGVTPFFLASAATAIMGGNIIASYITDVIGVTITLYTSSAVAPLFAKTVKTIGIALPNTGSAVVGADMRPVHGLFYLLGKSPIGLIIAFAGIFIMLFFFKRNPQAWHKAFGYTDDNSKQLSKNN</sequence>
<name>F6BJT2_THEXL</name>
<feature type="transmembrane region" description="Helical" evidence="9">
    <location>
        <begin position="215"/>
        <end position="235"/>
    </location>
</feature>
<feature type="transmembrane region" description="Helical" evidence="9">
    <location>
        <begin position="6"/>
        <end position="26"/>
    </location>
</feature>
<feature type="transmembrane region" description="Helical" evidence="9">
    <location>
        <begin position="341"/>
        <end position="363"/>
    </location>
</feature>
<keyword evidence="7 9" id="KW-1133">Transmembrane helix</keyword>
<evidence type="ECO:0000256" key="6">
    <source>
        <dbReference type="ARBA" id="ARBA00022692"/>
    </source>
</evidence>
<dbReference type="PANTHER" id="PTHR37324">
    <property type="entry name" value="PTS SYSTEM GALACTITOL-SPECIFIC EIIC COMPONENT"/>
    <property type="match status" value="1"/>
</dbReference>
<evidence type="ECO:0000256" key="9">
    <source>
        <dbReference type="SAM" id="Phobius"/>
    </source>
</evidence>
<dbReference type="GO" id="GO:0009401">
    <property type="term" value="P:phosphoenolpyruvate-dependent sugar phosphotransferase system"/>
    <property type="evidence" value="ECO:0007669"/>
    <property type="project" value="UniProtKB-KW"/>
</dbReference>
<evidence type="ECO:0000256" key="1">
    <source>
        <dbReference type="ARBA" id="ARBA00004651"/>
    </source>
</evidence>
<keyword evidence="8 9" id="KW-0472">Membrane</keyword>
<dbReference type="Proteomes" id="UP000007239">
    <property type="component" value="Chromosome"/>
</dbReference>
<evidence type="ECO:0000256" key="3">
    <source>
        <dbReference type="ARBA" id="ARBA00022475"/>
    </source>
</evidence>
<reference evidence="10" key="1">
    <citation type="submission" date="2011-05" db="EMBL/GenBank/DDBJ databases">
        <title>Complete sequence of Thermoanaerobacterium xylanolyticum LX-11.</title>
        <authorList>
            <consortium name="US DOE Joint Genome Institute"/>
            <person name="Lucas S."/>
            <person name="Han J."/>
            <person name="Lapidus A."/>
            <person name="Cheng J.-F."/>
            <person name="Goodwin L."/>
            <person name="Pitluck S."/>
            <person name="Peters L."/>
            <person name="Mikhailova N."/>
            <person name="Lu M."/>
            <person name="Han C."/>
            <person name="Tapia R."/>
            <person name="Land M."/>
            <person name="Hauser L."/>
            <person name="Kyrpides N."/>
            <person name="Ivanova N."/>
            <person name="Pagani I."/>
            <person name="Hemme C."/>
            <person name="Woyke T."/>
        </authorList>
    </citation>
    <scope>NUCLEOTIDE SEQUENCE</scope>
    <source>
        <strain evidence="10">LX-11</strain>
    </source>
</reference>
<dbReference type="STRING" id="858215.Thexy_0951"/>
<dbReference type="KEGG" id="txy:Thexy_0951"/>
<protein>
    <submittedName>
        <fullName evidence="10">PTS system Galactitol-specific IIC component</fullName>
    </submittedName>
</protein>
<feature type="transmembrane region" description="Helical" evidence="9">
    <location>
        <begin position="80"/>
        <end position="107"/>
    </location>
</feature>
<evidence type="ECO:0000256" key="8">
    <source>
        <dbReference type="ARBA" id="ARBA00023136"/>
    </source>
</evidence>
<feature type="transmembrane region" description="Helical" evidence="9">
    <location>
        <begin position="175"/>
        <end position="195"/>
    </location>
</feature>
<keyword evidence="5" id="KW-0598">Phosphotransferase system</keyword>
<accession>F6BJT2</accession>